<dbReference type="AlphaFoldDB" id="A0A803LBE3"/>
<name>A0A803LBE3_CHEQI</name>
<dbReference type="InterPro" id="IPR036457">
    <property type="entry name" value="PPM-type-like_dom_sf"/>
</dbReference>
<accession>A0A803LBE3</accession>
<organism evidence="2 3">
    <name type="scientific">Chenopodium quinoa</name>
    <name type="common">Quinoa</name>
    <dbReference type="NCBI Taxonomy" id="63459"/>
    <lineage>
        <taxon>Eukaryota</taxon>
        <taxon>Viridiplantae</taxon>
        <taxon>Streptophyta</taxon>
        <taxon>Embryophyta</taxon>
        <taxon>Tracheophyta</taxon>
        <taxon>Spermatophyta</taxon>
        <taxon>Magnoliopsida</taxon>
        <taxon>eudicotyledons</taxon>
        <taxon>Gunneridae</taxon>
        <taxon>Pentapetalae</taxon>
        <taxon>Caryophyllales</taxon>
        <taxon>Chenopodiaceae</taxon>
        <taxon>Chenopodioideae</taxon>
        <taxon>Atripliceae</taxon>
        <taxon>Chenopodium</taxon>
    </lineage>
</organism>
<dbReference type="Gramene" id="AUR62009182-RA">
    <property type="protein sequence ID" value="AUR62009182-RA:cds"/>
    <property type="gene ID" value="AUR62009182"/>
</dbReference>
<dbReference type="Proteomes" id="UP000596660">
    <property type="component" value="Unplaced"/>
</dbReference>
<evidence type="ECO:0000313" key="2">
    <source>
        <dbReference type="EnsemblPlants" id="AUR62009182-RA:cds"/>
    </source>
</evidence>
<dbReference type="InterPro" id="IPR015655">
    <property type="entry name" value="PP2C"/>
</dbReference>
<evidence type="ECO:0000259" key="1">
    <source>
        <dbReference type="PROSITE" id="PS51746"/>
    </source>
</evidence>
<dbReference type="GeneID" id="110705481"/>
<dbReference type="Pfam" id="PF00481">
    <property type="entry name" value="PP2C"/>
    <property type="match status" value="1"/>
</dbReference>
<reference evidence="2" key="1">
    <citation type="journal article" date="2017" name="Nature">
        <title>The genome of Chenopodium quinoa.</title>
        <authorList>
            <person name="Jarvis D.E."/>
            <person name="Ho Y.S."/>
            <person name="Lightfoot D.J."/>
            <person name="Schmoeckel S.M."/>
            <person name="Li B."/>
            <person name="Borm T.J.A."/>
            <person name="Ohyanagi H."/>
            <person name="Mineta K."/>
            <person name="Michell C.T."/>
            <person name="Saber N."/>
            <person name="Kharbatia N.M."/>
            <person name="Rupper R.R."/>
            <person name="Sharp A.R."/>
            <person name="Dally N."/>
            <person name="Boughton B.A."/>
            <person name="Woo Y.H."/>
            <person name="Gao G."/>
            <person name="Schijlen E.G.W.M."/>
            <person name="Guo X."/>
            <person name="Momin A.A."/>
            <person name="Negrao S."/>
            <person name="Al-Babili S."/>
            <person name="Gehring C."/>
            <person name="Roessner U."/>
            <person name="Jung C."/>
            <person name="Murphy K."/>
            <person name="Arold S.T."/>
            <person name="Gojobori T."/>
            <person name="van der Linden C.G."/>
            <person name="van Loo E.N."/>
            <person name="Jellen E.N."/>
            <person name="Maughan P.J."/>
            <person name="Tester M."/>
        </authorList>
    </citation>
    <scope>NUCLEOTIDE SEQUENCE [LARGE SCALE GENOMIC DNA]</scope>
    <source>
        <strain evidence="2">cv. PI 614886</strain>
    </source>
</reference>
<dbReference type="SMART" id="SM00332">
    <property type="entry name" value="PP2Cc"/>
    <property type="match status" value="1"/>
</dbReference>
<evidence type="ECO:0000313" key="3">
    <source>
        <dbReference type="Proteomes" id="UP000596660"/>
    </source>
</evidence>
<dbReference type="PROSITE" id="PS51746">
    <property type="entry name" value="PPM_2"/>
    <property type="match status" value="1"/>
</dbReference>
<dbReference type="CDD" id="cd00143">
    <property type="entry name" value="PP2Cc"/>
    <property type="match status" value="1"/>
</dbReference>
<dbReference type="SUPFAM" id="SSF81606">
    <property type="entry name" value="PP2C-like"/>
    <property type="match status" value="1"/>
</dbReference>
<dbReference type="PANTHER" id="PTHR47992">
    <property type="entry name" value="PROTEIN PHOSPHATASE"/>
    <property type="match status" value="1"/>
</dbReference>
<dbReference type="Gene3D" id="3.60.40.10">
    <property type="entry name" value="PPM-type phosphatase domain"/>
    <property type="match status" value="1"/>
</dbReference>
<feature type="domain" description="PPM-type phosphatase" evidence="1">
    <location>
        <begin position="36"/>
        <end position="335"/>
    </location>
</feature>
<dbReference type="GO" id="GO:0004722">
    <property type="term" value="F:protein serine/threonine phosphatase activity"/>
    <property type="evidence" value="ECO:0007669"/>
    <property type="project" value="InterPro"/>
</dbReference>
<keyword evidence="3" id="KW-1185">Reference proteome</keyword>
<gene>
    <name evidence="2" type="primary">LOC110705481</name>
</gene>
<reference evidence="2" key="2">
    <citation type="submission" date="2021-03" db="UniProtKB">
        <authorList>
            <consortium name="EnsemblPlants"/>
        </authorList>
    </citation>
    <scope>IDENTIFICATION</scope>
</reference>
<dbReference type="EnsemblPlants" id="AUR62009182-RA">
    <property type="protein sequence ID" value="AUR62009182-RA:cds"/>
    <property type="gene ID" value="AUR62009182"/>
</dbReference>
<sequence length="355" mass="38987">MGINLSTSSIPDNTEGLGNVIYDQNGLDYNNQIKSGLSVYTKRGGKAVNQDCAVLCQGYESENGVLCGVFDGHGIDGHLVSKDVSRRLPLLILKQKIAMSVPQTRSNSKSDQTTNLGCSSLNNSKELLTWKEACIKAFQEMDDEVLKKVLSERRDFFSGSTAVVALKQSDDLLIANLGDSRAILGCRGEKGVTAVQLTTDLTPGIPDEADRIRRFNGRVLAMKNEPHVKRAWLPLIDRPGLAMSRSFGEVLMKKCGIISTPVITHHHITPNDLFILLASDGIWDVLSNEEVASVVWGVQQEEMAAKAVIDAAVVAWKKKFRFDKRDDCTVVCYFLQKKGQSHQTSANPPLETKLP</sequence>
<proteinExistence type="predicted"/>
<dbReference type="RefSeq" id="XP_021739055.1">
    <property type="nucleotide sequence ID" value="XM_021883363.1"/>
</dbReference>
<dbReference type="OMA" id="HDQFIIV"/>
<dbReference type="InterPro" id="IPR001932">
    <property type="entry name" value="PPM-type_phosphatase-like_dom"/>
</dbReference>
<protein>
    <recommendedName>
        <fullName evidence="1">PPM-type phosphatase domain-containing protein</fullName>
    </recommendedName>
</protein>